<sequence length="115" mass="12766">MANGDARPERWRREVVATSPDGRRLTVVAVPTCALLRTEAGPDPISNPVAYVVAPLGRLLRRAARPRWKVGVRQDTGPLGAPKIITRTVLPPRVTPDELMDRWVREIEEGRVPTT</sequence>
<reference evidence="1 2" key="1">
    <citation type="submission" date="2018-03" db="EMBL/GenBank/DDBJ databases">
        <title>Genomic Encyclopedia of Archaeal and Bacterial Type Strains, Phase II (KMG-II): from individual species to whole genera.</title>
        <authorList>
            <person name="Goeker M."/>
        </authorList>
    </citation>
    <scope>NUCLEOTIDE SEQUENCE [LARGE SCALE GENOMIC DNA]</scope>
    <source>
        <strain evidence="1 2">ATCC BAA-1496</strain>
    </source>
</reference>
<dbReference type="Proteomes" id="UP000237822">
    <property type="component" value="Unassembled WGS sequence"/>
</dbReference>
<gene>
    <name evidence="1" type="ORF">BCF74_11741</name>
</gene>
<dbReference type="EMBL" id="PVTI01000017">
    <property type="protein sequence ID" value="PRY57036.1"/>
    <property type="molecule type" value="Genomic_DNA"/>
</dbReference>
<protein>
    <submittedName>
        <fullName evidence="1">Uncharacterized protein</fullName>
    </submittedName>
</protein>
<organism evidence="1 2">
    <name type="scientific">Knoellia remsis</name>
    <dbReference type="NCBI Taxonomy" id="407159"/>
    <lineage>
        <taxon>Bacteria</taxon>
        <taxon>Bacillati</taxon>
        <taxon>Actinomycetota</taxon>
        <taxon>Actinomycetes</taxon>
        <taxon>Micrococcales</taxon>
        <taxon>Intrasporangiaceae</taxon>
        <taxon>Knoellia</taxon>
    </lineage>
</organism>
<accession>A0A2T0UGQ2</accession>
<dbReference type="AlphaFoldDB" id="A0A2T0UGQ2"/>
<comment type="caution">
    <text evidence="1">The sequence shown here is derived from an EMBL/GenBank/DDBJ whole genome shotgun (WGS) entry which is preliminary data.</text>
</comment>
<evidence type="ECO:0000313" key="1">
    <source>
        <dbReference type="EMBL" id="PRY57036.1"/>
    </source>
</evidence>
<proteinExistence type="predicted"/>
<dbReference type="RefSeq" id="WP_146132939.1">
    <property type="nucleotide sequence ID" value="NZ_PVTI01000017.1"/>
</dbReference>
<keyword evidence="2" id="KW-1185">Reference proteome</keyword>
<evidence type="ECO:0000313" key="2">
    <source>
        <dbReference type="Proteomes" id="UP000237822"/>
    </source>
</evidence>
<name>A0A2T0UGQ2_9MICO</name>